<keyword evidence="6" id="KW-1185">Reference proteome</keyword>
<dbReference type="InterPro" id="IPR011146">
    <property type="entry name" value="HIT-like"/>
</dbReference>
<evidence type="ECO:0000259" key="4">
    <source>
        <dbReference type="PROSITE" id="PS51084"/>
    </source>
</evidence>
<name>A0A3Q8WSW2_9ACTO</name>
<dbReference type="SUPFAM" id="SSF54197">
    <property type="entry name" value="HIT-like"/>
    <property type="match status" value="1"/>
</dbReference>
<dbReference type="RefSeq" id="WP_126039399.1">
    <property type="nucleotide sequence ID" value="NZ_CP034438.1"/>
</dbReference>
<dbReference type="Gene3D" id="3.30.428.10">
    <property type="entry name" value="HIT-like"/>
    <property type="match status" value="1"/>
</dbReference>
<dbReference type="OrthoDB" id="9784774at2"/>
<dbReference type="GO" id="GO:0003824">
    <property type="term" value="F:catalytic activity"/>
    <property type="evidence" value="ECO:0007669"/>
    <property type="project" value="InterPro"/>
</dbReference>
<feature type="short sequence motif" description="Histidine triad motif" evidence="2 3">
    <location>
        <begin position="90"/>
        <end position="94"/>
    </location>
</feature>
<evidence type="ECO:0000256" key="3">
    <source>
        <dbReference type="PROSITE-ProRule" id="PRU00464"/>
    </source>
</evidence>
<dbReference type="InterPro" id="IPR001310">
    <property type="entry name" value="Histidine_triad_HIT"/>
</dbReference>
<dbReference type="PANTHER" id="PTHR46648:SF1">
    <property type="entry name" value="ADENOSINE 5'-MONOPHOSPHORAMIDASE HNT1"/>
    <property type="match status" value="1"/>
</dbReference>
<organism evidence="5 6">
    <name type="scientific">Flaviflexus salsibiostraticola</name>
    <dbReference type="NCBI Taxonomy" id="1282737"/>
    <lineage>
        <taxon>Bacteria</taxon>
        <taxon>Bacillati</taxon>
        <taxon>Actinomycetota</taxon>
        <taxon>Actinomycetes</taxon>
        <taxon>Actinomycetales</taxon>
        <taxon>Actinomycetaceae</taxon>
        <taxon>Flaviflexus</taxon>
    </lineage>
</organism>
<dbReference type="PROSITE" id="PS51084">
    <property type="entry name" value="HIT_2"/>
    <property type="match status" value="1"/>
</dbReference>
<feature type="active site" description="Tele-AMP-histidine intermediate" evidence="1">
    <location>
        <position position="92"/>
    </location>
</feature>
<dbReference type="AlphaFoldDB" id="A0A3Q8WSW2"/>
<proteinExistence type="predicted"/>
<dbReference type="PANTHER" id="PTHR46648">
    <property type="entry name" value="HIT FAMILY PROTEIN 1"/>
    <property type="match status" value="1"/>
</dbReference>
<evidence type="ECO:0000313" key="6">
    <source>
        <dbReference type="Proteomes" id="UP000270021"/>
    </source>
</evidence>
<evidence type="ECO:0000313" key="5">
    <source>
        <dbReference type="EMBL" id="AZN29518.1"/>
    </source>
</evidence>
<accession>A0A3Q8WSW2</accession>
<dbReference type="InterPro" id="IPR036265">
    <property type="entry name" value="HIT-like_sf"/>
</dbReference>
<dbReference type="KEGG" id="fsl:EJO69_03740"/>
<evidence type="ECO:0000256" key="1">
    <source>
        <dbReference type="PIRSR" id="PIRSR601310-1"/>
    </source>
</evidence>
<evidence type="ECO:0000256" key="2">
    <source>
        <dbReference type="PIRSR" id="PIRSR601310-3"/>
    </source>
</evidence>
<gene>
    <name evidence="5" type="ORF">EJO69_03740</name>
</gene>
<dbReference type="PRINTS" id="PR00332">
    <property type="entry name" value="HISTRIAD"/>
</dbReference>
<reference evidence="5 6" key="1">
    <citation type="submission" date="2018-12" db="EMBL/GenBank/DDBJ databases">
        <title>Complete genome sequence of Flaviflexus salsibiostraticola KCTC 33148.</title>
        <authorList>
            <person name="Bae J.-W."/>
        </authorList>
    </citation>
    <scope>NUCLEOTIDE SEQUENCE [LARGE SCALE GENOMIC DNA]</scope>
    <source>
        <strain evidence="5 6">KCTC 33148</strain>
    </source>
</reference>
<protein>
    <submittedName>
        <fullName evidence="5">HIT family protein</fullName>
    </submittedName>
</protein>
<sequence>MSIFTKIMAGEIPGRFVWADDVCVVMATIEPHADGHVMVVPREEIDKFIDLDDATADHLFRVARIIARVQETAFDVPRSGLVIAGYGVPHCHLHVIPMVSEKALAFASARKNVPAEELDASMMTLRTALIDAGHGQHVPAQLTSLD</sequence>
<dbReference type="Pfam" id="PF01230">
    <property type="entry name" value="HIT"/>
    <property type="match status" value="1"/>
</dbReference>
<feature type="domain" description="HIT" evidence="4">
    <location>
        <begin position="3"/>
        <end position="106"/>
    </location>
</feature>
<dbReference type="GO" id="GO:0009117">
    <property type="term" value="P:nucleotide metabolic process"/>
    <property type="evidence" value="ECO:0007669"/>
    <property type="project" value="TreeGrafter"/>
</dbReference>
<dbReference type="Proteomes" id="UP000270021">
    <property type="component" value="Chromosome"/>
</dbReference>
<dbReference type="EMBL" id="CP034438">
    <property type="protein sequence ID" value="AZN29518.1"/>
    <property type="molecule type" value="Genomic_DNA"/>
</dbReference>